<dbReference type="PANTHER" id="PTHR36206">
    <property type="entry name" value="ASPERCRYPTIN BIOSYNTHESIS CLUSTER-SPECIFIC TRANSCRIPTION REGULATOR ATNN-RELATED"/>
    <property type="match status" value="1"/>
</dbReference>
<dbReference type="RefSeq" id="XP_016638851.1">
    <property type="nucleotide sequence ID" value="XM_016784018.1"/>
</dbReference>
<dbReference type="OrthoDB" id="39175at2759"/>
<evidence type="ECO:0000313" key="9">
    <source>
        <dbReference type="EMBL" id="KEZ39052.1"/>
    </source>
</evidence>
<evidence type="ECO:0000256" key="1">
    <source>
        <dbReference type="ARBA" id="ARBA00022723"/>
    </source>
</evidence>
<evidence type="ECO:0000256" key="7">
    <source>
        <dbReference type="SAM" id="MobiDB-lite"/>
    </source>
</evidence>
<gene>
    <name evidence="9" type="ORF">SAPIO_CDS10432</name>
</gene>
<dbReference type="VEuPathDB" id="FungiDB:SAPIO_CDS10432"/>
<keyword evidence="3" id="KW-0805">Transcription regulation</keyword>
<dbReference type="InterPro" id="IPR001138">
    <property type="entry name" value="Zn2Cys6_DnaBD"/>
</dbReference>
<organism evidence="9 10">
    <name type="scientific">Pseudallescheria apiosperma</name>
    <name type="common">Scedosporium apiospermum</name>
    <dbReference type="NCBI Taxonomy" id="563466"/>
    <lineage>
        <taxon>Eukaryota</taxon>
        <taxon>Fungi</taxon>
        <taxon>Dikarya</taxon>
        <taxon>Ascomycota</taxon>
        <taxon>Pezizomycotina</taxon>
        <taxon>Sordariomycetes</taxon>
        <taxon>Hypocreomycetidae</taxon>
        <taxon>Microascales</taxon>
        <taxon>Microascaceae</taxon>
        <taxon>Scedosporium</taxon>
    </lineage>
</organism>
<feature type="domain" description="Zn(2)-C6 fungal-type" evidence="8">
    <location>
        <begin position="43"/>
        <end position="71"/>
    </location>
</feature>
<dbReference type="PANTHER" id="PTHR36206:SF4">
    <property type="entry name" value="HYPOTHETICAL CONSERVED PROTEIN (EUROFUNG)-RELATED"/>
    <property type="match status" value="1"/>
</dbReference>
<dbReference type="PROSITE" id="PS50048">
    <property type="entry name" value="ZN2_CY6_FUNGAL_2"/>
    <property type="match status" value="1"/>
</dbReference>
<feature type="compositionally biased region" description="Basic residues" evidence="7">
    <location>
        <begin position="31"/>
        <end position="40"/>
    </location>
</feature>
<feature type="compositionally biased region" description="Low complexity" evidence="7">
    <location>
        <begin position="366"/>
        <end position="378"/>
    </location>
</feature>
<dbReference type="Pfam" id="PF11951">
    <property type="entry name" value="Fungal_trans_2"/>
    <property type="match status" value="1"/>
</dbReference>
<feature type="compositionally biased region" description="Polar residues" evidence="7">
    <location>
        <begin position="355"/>
        <end position="365"/>
    </location>
</feature>
<accession>A0A084FVE0</accession>
<dbReference type="InterPro" id="IPR052360">
    <property type="entry name" value="Transcr_Regulatory_Proteins"/>
</dbReference>
<dbReference type="GeneID" id="27719628"/>
<feature type="region of interest" description="Disordered" evidence="7">
    <location>
        <begin position="355"/>
        <end position="382"/>
    </location>
</feature>
<evidence type="ECO:0000259" key="8">
    <source>
        <dbReference type="PROSITE" id="PS50048"/>
    </source>
</evidence>
<evidence type="ECO:0000256" key="6">
    <source>
        <dbReference type="ARBA" id="ARBA00023242"/>
    </source>
</evidence>
<evidence type="ECO:0000256" key="2">
    <source>
        <dbReference type="ARBA" id="ARBA00022833"/>
    </source>
</evidence>
<keyword evidence="2" id="KW-0862">Zinc</keyword>
<protein>
    <submittedName>
        <fullName evidence="9">C6 zinc finger domain protein</fullName>
    </submittedName>
</protein>
<dbReference type="InterPro" id="IPR021858">
    <property type="entry name" value="Fun_TF"/>
</dbReference>
<dbReference type="InterPro" id="IPR036864">
    <property type="entry name" value="Zn2-C6_fun-type_DNA-bd_sf"/>
</dbReference>
<dbReference type="GO" id="GO:0000981">
    <property type="term" value="F:DNA-binding transcription factor activity, RNA polymerase II-specific"/>
    <property type="evidence" value="ECO:0007669"/>
    <property type="project" value="InterPro"/>
</dbReference>
<evidence type="ECO:0000256" key="3">
    <source>
        <dbReference type="ARBA" id="ARBA00023015"/>
    </source>
</evidence>
<keyword evidence="6" id="KW-0539">Nucleus</keyword>
<keyword evidence="10" id="KW-1185">Reference proteome</keyword>
<keyword evidence="4" id="KW-0238">DNA-binding</keyword>
<feature type="compositionally biased region" description="Low complexity" evidence="7">
    <location>
        <begin position="15"/>
        <end position="27"/>
    </location>
</feature>
<reference evidence="9 10" key="1">
    <citation type="journal article" date="2014" name="Genome Announc.">
        <title>Draft genome sequence of the pathogenic fungus Scedosporium apiospermum.</title>
        <authorList>
            <person name="Vandeputte P."/>
            <person name="Ghamrawi S."/>
            <person name="Rechenmann M."/>
            <person name="Iltis A."/>
            <person name="Giraud S."/>
            <person name="Fleury M."/>
            <person name="Thornton C."/>
            <person name="Delhaes L."/>
            <person name="Meyer W."/>
            <person name="Papon N."/>
            <person name="Bouchara J.P."/>
        </authorList>
    </citation>
    <scope>NUCLEOTIDE SEQUENCE [LARGE SCALE GENOMIC DNA]</scope>
    <source>
        <strain evidence="9 10">IHEM 14462</strain>
    </source>
</reference>
<dbReference type="HOGENOM" id="CLU_011409_2_0_1"/>
<dbReference type="Gene3D" id="4.10.240.10">
    <property type="entry name" value="Zn(2)-C6 fungal-type DNA-binding domain"/>
    <property type="match status" value="1"/>
</dbReference>
<evidence type="ECO:0000256" key="5">
    <source>
        <dbReference type="ARBA" id="ARBA00023163"/>
    </source>
</evidence>
<evidence type="ECO:0000313" key="10">
    <source>
        <dbReference type="Proteomes" id="UP000028545"/>
    </source>
</evidence>
<evidence type="ECO:0000256" key="4">
    <source>
        <dbReference type="ARBA" id="ARBA00023125"/>
    </source>
</evidence>
<dbReference type="AlphaFoldDB" id="A0A084FVE0"/>
<dbReference type="OMA" id="QECHFEP"/>
<dbReference type="KEGG" id="sapo:SAPIO_CDS10432"/>
<keyword evidence="1" id="KW-0479">Metal-binding</keyword>
<dbReference type="Proteomes" id="UP000028545">
    <property type="component" value="Unassembled WGS sequence"/>
</dbReference>
<dbReference type="PROSITE" id="PS00463">
    <property type="entry name" value="ZN2_CY6_FUNGAL_1"/>
    <property type="match status" value="1"/>
</dbReference>
<dbReference type="Pfam" id="PF00172">
    <property type="entry name" value="Zn_clus"/>
    <property type="match status" value="1"/>
</dbReference>
<keyword evidence="5" id="KW-0804">Transcription</keyword>
<dbReference type="EMBL" id="JOWA01000165">
    <property type="protein sequence ID" value="KEZ39052.1"/>
    <property type="molecule type" value="Genomic_DNA"/>
</dbReference>
<comment type="caution">
    <text evidence="9">The sequence shown here is derived from an EMBL/GenBank/DDBJ whole genome shotgun (WGS) entry which is preliminary data.</text>
</comment>
<dbReference type="CDD" id="cd00067">
    <property type="entry name" value="GAL4"/>
    <property type="match status" value="1"/>
</dbReference>
<dbReference type="GO" id="GO:0008270">
    <property type="term" value="F:zinc ion binding"/>
    <property type="evidence" value="ECO:0007669"/>
    <property type="project" value="InterPro"/>
</dbReference>
<name>A0A084FVE0_PSEDA</name>
<dbReference type="SUPFAM" id="SSF57701">
    <property type="entry name" value="Zn2/Cys6 DNA-binding domain"/>
    <property type="match status" value="1"/>
</dbReference>
<proteinExistence type="predicted"/>
<feature type="region of interest" description="Disordered" evidence="7">
    <location>
        <begin position="610"/>
        <end position="669"/>
    </location>
</feature>
<feature type="compositionally biased region" description="Polar residues" evidence="7">
    <location>
        <begin position="1"/>
        <end position="14"/>
    </location>
</feature>
<sequence length="713" mass="78603">MASSTAPSPMVSSTGQPSPASSGQASQDKPKRNRTSKPKVKTGCNNCKQRRIKCDEKRPSCSQCEKSKKACPGYPAPSRSARPHEVVPLAPKPLLAAAPPLLQPAPATRPPIPNVDLPTRRAAKQAARKRAAAKPAPKENSTANLNANGLTIYRPSANLPLEDQEGLYFQLFRTQTARELSGFFDSVFWTQTVLRECHSAPAIRHAVVALGALYKTLEQSSLSPPSSPSQKQLVPAGSTASHWQMAVKEYSAAITSVVALNAQNQGSHRILLMASVLLACFDSFIGDHKQAINQIQNGLRLLDQLRAARQHPLLPGGSPDTIEDELIQMFTRLAIQAKSYDMAFHFPQPYVIRLTPQTPDYHQPTSPRSDSSSSSHSSLNTPHTIPTQFGSLLEARRSWDALCEAMLRFTETLFLSSNPNGPMGILPRALKQYGLGFKEKLEAWSDAFQPLLERRSAPNVSSQEKAGIAVLKMFQTMGQILFLMTFCDSESLFDMFESQFKSIVDLALEVVGDEERRAATVRCPDPAQCTHRNLTTDFLSGHEYTAYHVKPSFSADLGIVPPLYVVATKCRNHSIRWQAIRLLRSSSRREGMWDSNLSAHIGEWVASIEEEEGLSPGTRSQPSRRSSSNDSLPFGEDVALGPGGNARWDYRRDGNSPGANSRSSKRLVPEEKRVMVRSVDFDLKSRFARLTVGTRGLQPNAIDLRARQTTVRW</sequence>
<dbReference type="SMART" id="SM00066">
    <property type="entry name" value="GAL4"/>
    <property type="match status" value="1"/>
</dbReference>
<feature type="region of interest" description="Disordered" evidence="7">
    <location>
        <begin position="1"/>
        <end position="83"/>
    </location>
</feature>
<feature type="compositionally biased region" description="Low complexity" evidence="7">
    <location>
        <begin position="615"/>
        <end position="633"/>
    </location>
</feature>
<dbReference type="GO" id="GO:0003677">
    <property type="term" value="F:DNA binding"/>
    <property type="evidence" value="ECO:0007669"/>
    <property type="project" value="UniProtKB-KW"/>
</dbReference>